<dbReference type="Pfam" id="PF13367">
    <property type="entry name" value="PrsW-protease"/>
    <property type="match status" value="1"/>
</dbReference>
<evidence type="ECO:0008006" key="4">
    <source>
        <dbReference type="Google" id="ProtNLM"/>
    </source>
</evidence>
<dbReference type="Proteomes" id="UP000051176">
    <property type="component" value="Unassembled WGS sequence"/>
</dbReference>
<dbReference type="STRING" id="357278.IV61_GL001120"/>
<feature type="transmembrane region" description="Helical" evidence="1">
    <location>
        <begin position="300"/>
        <end position="319"/>
    </location>
</feature>
<evidence type="ECO:0000256" key="1">
    <source>
        <dbReference type="SAM" id="Phobius"/>
    </source>
</evidence>
<keyword evidence="1" id="KW-0812">Transmembrane</keyword>
<dbReference type="GO" id="GO:0008233">
    <property type="term" value="F:peptidase activity"/>
    <property type="evidence" value="ECO:0007669"/>
    <property type="project" value="InterPro"/>
</dbReference>
<dbReference type="eggNOG" id="COG2339">
    <property type="taxonomic scope" value="Bacteria"/>
</dbReference>
<dbReference type="AlphaFoldDB" id="A0A0R1GYA9"/>
<accession>A0A0R1GYA9</accession>
<feature type="transmembrane region" description="Helical" evidence="1">
    <location>
        <begin position="139"/>
        <end position="159"/>
    </location>
</feature>
<dbReference type="PANTHER" id="PTHR36844">
    <property type="entry name" value="PROTEASE PRSW"/>
    <property type="match status" value="1"/>
</dbReference>
<feature type="transmembrane region" description="Helical" evidence="1">
    <location>
        <begin position="269"/>
        <end position="288"/>
    </location>
</feature>
<sequence>MKRYGIHGKLRIRLKRFDGPVKGDWAMANKESVKPTKRHFEYHNHLLDDATKEMNEWTGENKVVEIHLFSMFSAVFKHHDLDDAESLFIVGTKETTPSLEAVSTAPVKPWLFSRVFALLGASFVLLALLFLGFRSNNAVPGMIFIGSLTVPFSLMIMFFEINVFRNISVYQLMAVFLVGGILSLVATMILYSLIPSGNGVSWESALIVGFIEETAKMLVIAFFINRFRLNYIFNGLLLGAAIGAGFAVFETAGYTGQYGLVTLLMRSWQAIGTHTIWSAIMGAAIMLAKERHQPVTGSNIVAPKFLRFYLLAILLHAGWDWNAPFDVLDILYLQQWTLIAIGWVAIFVLINAGLREVRTLQGQRILKNSQLGG</sequence>
<dbReference type="PATRIC" id="fig|1267003.4.peg.1099"/>
<proteinExistence type="predicted"/>
<feature type="transmembrane region" description="Helical" evidence="1">
    <location>
        <begin position="171"/>
        <end position="194"/>
    </location>
</feature>
<feature type="transmembrane region" description="Helical" evidence="1">
    <location>
        <begin position="206"/>
        <end position="224"/>
    </location>
</feature>
<name>A0A0R1GYA9_9LACO</name>
<dbReference type="EMBL" id="AZCZ01000027">
    <property type="protein sequence ID" value="KRK36178.1"/>
    <property type="molecule type" value="Genomic_DNA"/>
</dbReference>
<reference evidence="2 3" key="1">
    <citation type="journal article" date="2015" name="Genome Announc.">
        <title>Expanding the biotechnology potential of lactobacilli through comparative genomics of 213 strains and associated genera.</title>
        <authorList>
            <person name="Sun Z."/>
            <person name="Harris H.M."/>
            <person name="McCann A."/>
            <person name="Guo C."/>
            <person name="Argimon S."/>
            <person name="Zhang W."/>
            <person name="Yang X."/>
            <person name="Jeffery I.B."/>
            <person name="Cooney J.C."/>
            <person name="Kagawa T.F."/>
            <person name="Liu W."/>
            <person name="Song Y."/>
            <person name="Salvetti E."/>
            <person name="Wrobel A."/>
            <person name="Rasinkangas P."/>
            <person name="Parkhill J."/>
            <person name="Rea M.C."/>
            <person name="O'Sullivan O."/>
            <person name="Ritari J."/>
            <person name="Douillard F.P."/>
            <person name="Paul Ross R."/>
            <person name="Yang R."/>
            <person name="Briner A.E."/>
            <person name="Felis G.E."/>
            <person name="de Vos W.M."/>
            <person name="Barrangou R."/>
            <person name="Klaenhammer T.R."/>
            <person name="Caufield P.W."/>
            <person name="Cui Y."/>
            <person name="Zhang H."/>
            <person name="O'Toole P.W."/>
        </authorList>
    </citation>
    <scope>NUCLEOTIDE SEQUENCE [LARGE SCALE GENOMIC DNA]</scope>
    <source>
        <strain evidence="2 3">ATCC 53295</strain>
    </source>
</reference>
<dbReference type="PANTHER" id="PTHR36844:SF1">
    <property type="entry name" value="PROTEASE PRSW"/>
    <property type="match status" value="1"/>
</dbReference>
<protein>
    <recommendedName>
        <fullName evidence="4">PrsW family intramembrane metalloprotease</fullName>
    </recommendedName>
</protein>
<feature type="transmembrane region" description="Helical" evidence="1">
    <location>
        <begin position="115"/>
        <end position="133"/>
    </location>
</feature>
<gene>
    <name evidence="2" type="ORF">FD07_GL001037</name>
</gene>
<dbReference type="InterPro" id="IPR026898">
    <property type="entry name" value="PrsW"/>
</dbReference>
<keyword evidence="1" id="KW-0472">Membrane</keyword>
<keyword evidence="1" id="KW-1133">Transmembrane helix</keyword>
<evidence type="ECO:0000313" key="2">
    <source>
        <dbReference type="EMBL" id="KRK36178.1"/>
    </source>
</evidence>
<evidence type="ECO:0000313" key="3">
    <source>
        <dbReference type="Proteomes" id="UP000051176"/>
    </source>
</evidence>
<feature type="transmembrane region" description="Helical" evidence="1">
    <location>
        <begin position="331"/>
        <end position="354"/>
    </location>
</feature>
<keyword evidence="3" id="KW-1185">Reference proteome</keyword>
<organism evidence="2 3">
    <name type="scientific">Levilactobacillus parabrevis ATCC 53295</name>
    <dbReference type="NCBI Taxonomy" id="1267003"/>
    <lineage>
        <taxon>Bacteria</taxon>
        <taxon>Bacillati</taxon>
        <taxon>Bacillota</taxon>
        <taxon>Bacilli</taxon>
        <taxon>Lactobacillales</taxon>
        <taxon>Lactobacillaceae</taxon>
        <taxon>Levilactobacillus</taxon>
    </lineage>
</organism>
<comment type="caution">
    <text evidence="2">The sequence shown here is derived from an EMBL/GenBank/DDBJ whole genome shotgun (WGS) entry which is preliminary data.</text>
</comment>
<feature type="transmembrane region" description="Helical" evidence="1">
    <location>
        <begin position="231"/>
        <end position="249"/>
    </location>
</feature>